<dbReference type="Pfam" id="PF00440">
    <property type="entry name" value="TetR_N"/>
    <property type="match status" value="1"/>
</dbReference>
<dbReference type="GO" id="GO:0000976">
    <property type="term" value="F:transcription cis-regulatory region binding"/>
    <property type="evidence" value="ECO:0007669"/>
    <property type="project" value="TreeGrafter"/>
</dbReference>
<sequence>MLGRERILQATLALIDEKGLAAFNIRALATALGVYPAAIYWHVPSRDALVAGAIGLAMQNVAARLPEGGWQLRLAALMRGFRDALRAHPHLAPAVASELATNVNVDAPLIDYVLAALEEARFEGPALVDAFNVVIAAMCGFATLELSAAPAEAAAEWQDACRSRIDAVDAQRHPHLARHVGELRNQAFMLRWASGREQPLHSSFDAWIDVVIRGLDARSRMLRRPARVV</sequence>
<dbReference type="PANTHER" id="PTHR30055">
    <property type="entry name" value="HTH-TYPE TRANSCRIPTIONAL REGULATOR RUTR"/>
    <property type="match status" value="1"/>
</dbReference>
<proteinExistence type="predicted"/>
<gene>
    <name evidence="6" type="ORF">NS331_00540</name>
</gene>
<feature type="DNA-binding region" description="H-T-H motif" evidence="4">
    <location>
        <begin position="24"/>
        <end position="43"/>
    </location>
</feature>
<dbReference type="Pfam" id="PF02909">
    <property type="entry name" value="TetR_C_1"/>
    <property type="match status" value="1"/>
</dbReference>
<dbReference type="GO" id="GO:0003700">
    <property type="term" value="F:DNA-binding transcription factor activity"/>
    <property type="evidence" value="ECO:0007669"/>
    <property type="project" value="TreeGrafter"/>
</dbReference>
<dbReference type="Gene3D" id="1.10.10.60">
    <property type="entry name" value="Homeodomain-like"/>
    <property type="match status" value="1"/>
</dbReference>
<organism evidence="6 7">
    <name type="scientific">Pseudacidovorax intermedius</name>
    <dbReference type="NCBI Taxonomy" id="433924"/>
    <lineage>
        <taxon>Bacteria</taxon>
        <taxon>Pseudomonadati</taxon>
        <taxon>Pseudomonadota</taxon>
        <taxon>Betaproteobacteria</taxon>
        <taxon>Burkholderiales</taxon>
        <taxon>Comamonadaceae</taxon>
        <taxon>Pseudacidovorax</taxon>
    </lineage>
</organism>
<evidence type="ECO:0000256" key="4">
    <source>
        <dbReference type="PROSITE-ProRule" id="PRU00335"/>
    </source>
</evidence>
<dbReference type="PRINTS" id="PR00455">
    <property type="entry name" value="HTHTETR"/>
</dbReference>
<dbReference type="PANTHER" id="PTHR30055:SF151">
    <property type="entry name" value="TRANSCRIPTIONAL REGULATORY PROTEIN"/>
    <property type="match status" value="1"/>
</dbReference>
<keyword evidence="2 4" id="KW-0238">DNA-binding</keyword>
<dbReference type="InterPro" id="IPR009057">
    <property type="entry name" value="Homeodomain-like_sf"/>
</dbReference>
<dbReference type="PROSITE" id="PS50977">
    <property type="entry name" value="HTH_TETR_2"/>
    <property type="match status" value="1"/>
</dbReference>
<feature type="domain" description="HTH tetR-type" evidence="5">
    <location>
        <begin position="1"/>
        <end position="61"/>
    </location>
</feature>
<keyword evidence="1" id="KW-0805">Transcription regulation</keyword>
<keyword evidence="3" id="KW-0804">Transcription</keyword>
<dbReference type="GO" id="GO:0045892">
    <property type="term" value="P:negative regulation of DNA-templated transcription"/>
    <property type="evidence" value="ECO:0007669"/>
    <property type="project" value="InterPro"/>
</dbReference>
<dbReference type="Gene3D" id="1.10.357.10">
    <property type="entry name" value="Tetracycline Repressor, domain 2"/>
    <property type="match status" value="1"/>
</dbReference>
<evidence type="ECO:0000313" key="7">
    <source>
        <dbReference type="Proteomes" id="UP000072741"/>
    </source>
</evidence>
<reference evidence="6 7" key="1">
    <citation type="journal article" date="2016" name="Front. Microbiol.">
        <title>Genomic Resource of Rice Seed Associated Bacteria.</title>
        <authorList>
            <person name="Midha S."/>
            <person name="Bansal K."/>
            <person name="Sharma S."/>
            <person name="Kumar N."/>
            <person name="Patil P.P."/>
            <person name="Chaudhry V."/>
            <person name="Patil P.B."/>
        </authorList>
    </citation>
    <scope>NUCLEOTIDE SEQUENCE [LARGE SCALE GENOMIC DNA]</scope>
    <source>
        <strain evidence="6 7">NS331</strain>
    </source>
</reference>
<dbReference type="SUPFAM" id="SSF46689">
    <property type="entry name" value="Homeodomain-like"/>
    <property type="match status" value="1"/>
</dbReference>
<evidence type="ECO:0000313" key="6">
    <source>
        <dbReference type="EMBL" id="KTT27884.1"/>
    </source>
</evidence>
<dbReference type="InterPro" id="IPR004111">
    <property type="entry name" value="Repressor_TetR_C"/>
</dbReference>
<evidence type="ECO:0000256" key="3">
    <source>
        <dbReference type="ARBA" id="ARBA00023163"/>
    </source>
</evidence>
<evidence type="ECO:0000259" key="5">
    <source>
        <dbReference type="PROSITE" id="PS50977"/>
    </source>
</evidence>
<dbReference type="AlphaFoldDB" id="A0A147HCJ6"/>
<comment type="caution">
    <text evidence="6">The sequence shown here is derived from an EMBL/GenBank/DDBJ whole genome shotgun (WGS) entry which is preliminary data.</text>
</comment>
<protein>
    <recommendedName>
        <fullName evidence="5">HTH tetR-type domain-containing protein</fullName>
    </recommendedName>
</protein>
<keyword evidence="7" id="KW-1185">Reference proteome</keyword>
<evidence type="ECO:0000256" key="1">
    <source>
        <dbReference type="ARBA" id="ARBA00023015"/>
    </source>
</evidence>
<dbReference type="InterPro" id="IPR001647">
    <property type="entry name" value="HTH_TetR"/>
</dbReference>
<dbReference type="InterPro" id="IPR036271">
    <property type="entry name" value="Tet_transcr_reg_TetR-rel_C_sf"/>
</dbReference>
<accession>A0A147HCJ6</accession>
<name>A0A147HCJ6_9BURK</name>
<dbReference type="SUPFAM" id="SSF48498">
    <property type="entry name" value="Tetracyclin repressor-like, C-terminal domain"/>
    <property type="match status" value="1"/>
</dbReference>
<evidence type="ECO:0000256" key="2">
    <source>
        <dbReference type="ARBA" id="ARBA00023125"/>
    </source>
</evidence>
<dbReference type="Proteomes" id="UP000072741">
    <property type="component" value="Unassembled WGS sequence"/>
</dbReference>
<dbReference type="EMBL" id="LDSL01000004">
    <property type="protein sequence ID" value="KTT27884.1"/>
    <property type="molecule type" value="Genomic_DNA"/>
</dbReference>
<dbReference type="InterPro" id="IPR050109">
    <property type="entry name" value="HTH-type_TetR-like_transc_reg"/>
</dbReference>